<dbReference type="GO" id="GO:0005737">
    <property type="term" value="C:cytoplasm"/>
    <property type="evidence" value="ECO:0007669"/>
    <property type="project" value="TreeGrafter"/>
</dbReference>
<dbReference type="SMART" id="SM00310">
    <property type="entry name" value="PTBI"/>
    <property type="match status" value="1"/>
</dbReference>
<reference evidence="4" key="1">
    <citation type="submission" date="2016-05" db="EMBL/GenBank/DDBJ databases">
        <authorList>
            <person name="Lavstsen T."/>
            <person name="Jespersen J.S."/>
        </authorList>
    </citation>
    <scope>NUCLEOTIDE SEQUENCE</scope>
    <source>
        <tissue evidence="4">Brain</tissue>
    </source>
</reference>
<dbReference type="GO" id="GO:0007169">
    <property type="term" value="P:cell surface receptor protein tyrosine kinase signaling pathway"/>
    <property type="evidence" value="ECO:0007669"/>
    <property type="project" value="TreeGrafter"/>
</dbReference>
<dbReference type="InterPro" id="IPR011993">
    <property type="entry name" value="PH-like_dom_sf"/>
</dbReference>
<sequence length="470" mass="52227">MDLIFKEGMLHLQTVKFGKKTWRKVRMVLFKPSSTGVGRLEFCTMSDTSSFSEHMKPGRQKTTEKKVVRLSDCLSVTPAVRESCPAGSTAFYVHTTQSTYTFASTSSPDWISALCLLAFQKDPGDADKGEFERGNGLTMADNDLYSSWKSGRTPAPNQYQVKVQTTEASKRCKLSGEYLVSTEKDDLVLSDISGGVVYCWPYRLLRKFGHIEGGFSIEAGRRCDSGEGIFVFLTQNGTEIFQTIAHQCSVKKDVSVQYLQRTSVPAVVRPVVPPAAAAQVPAPPALTDREDGDTEDRSVCEYSTIRVPSVEGVKHLSLISKELMEEGEDEEERCHSLDAMDQEKNRENSIYYNLRRASHPSIRETQTVARGCTYSFVGKQKFSSDSDKCVDYKPFSLQLSAADDSDRRAYGTQEVDDMKEGEDATGSPTHIGPTEAPGSFKHRLAEIISKDMTKFQPPFPYGTSNPTVFQ</sequence>
<feature type="region of interest" description="Disordered" evidence="1">
    <location>
        <begin position="403"/>
        <end position="437"/>
    </location>
</feature>
<feature type="domain" description="IRS-type PTB" evidence="2">
    <location>
        <begin position="155"/>
        <end position="258"/>
    </location>
</feature>
<dbReference type="KEGG" id="nfu:107393064"/>
<dbReference type="Proteomes" id="UP000822369">
    <property type="component" value="Chromosome 2"/>
</dbReference>
<dbReference type="InterPro" id="IPR001849">
    <property type="entry name" value="PH_domain"/>
</dbReference>
<evidence type="ECO:0000259" key="2">
    <source>
        <dbReference type="PROSITE" id="PS51064"/>
    </source>
</evidence>
<dbReference type="EMBL" id="JAAVVJ010000002">
    <property type="protein sequence ID" value="KAF7227953.1"/>
    <property type="molecule type" value="Genomic_DNA"/>
</dbReference>
<dbReference type="OrthoDB" id="6243387at2759"/>
<reference evidence="4" key="2">
    <citation type="submission" date="2016-06" db="EMBL/GenBank/DDBJ databases">
        <title>The genome of a short-lived fish provides insights into sex chromosome evolution and the genetic control of aging.</title>
        <authorList>
            <person name="Reichwald K."/>
            <person name="Felder M."/>
            <person name="Petzold A."/>
            <person name="Koch P."/>
            <person name="Groth M."/>
            <person name="Platzer M."/>
        </authorList>
    </citation>
    <scope>NUCLEOTIDE SEQUENCE</scope>
    <source>
        <tissue evidence="4">Brain</tissue>
    </source>
</reference>
<protein>
    <submittedName>
        <fullName evidence="4">Docking protein 3</fullName>
    </submittedName>
    <submittedName>
        <fullName evidence="3">Transcript variant X1</fullName>
    </submittedName>
</protein>
<accession>A0A1A8A527</accession>
<dbReference type="EMBL" id="HADY01011131">
    <property type="protein sequence ID" value="SBP49616.1"/>
    <property type="molecule type" value="Transcribed_RNA"/>
</dbReference>
<dbReference type="CTD" id="79930"/>
<dbReference type="GO" id="GO:0043410">
    <property type="term" value="P:positive regulation of MAPK cascade"/>
    <property type="evidence" value="ECO:0007669"/>
    <property type="project" value="TreeGrafter"/>
</dbReference>
<evidence type="ECO:0000256" key="1">
    <source>
        <dbReference type="SAM" id="MobiDB-lite"/>
    </source>
</evidence>
<dbReference type="OMA" id="IYCWPYR"/>
<dbReference type="InterPro" id="IPR002404">
    <property type="entry name" value="IRS_PTB"/>
</dbReference>
<dbReference type="PROSITE" id="PS51064">
    <property type="entry name" value="IRS_PTB"/>
    <property type="match status" value="1"/>
</dbReference>
<dbReference type="Gene3D" id="2.30.29.30">
    <property type="entry name" value="Pleckstrin-homology domain (PH domain)/Phosphotyrosine-binding domain (PTB)"/>
    <property type="match status" value="2"/>
</dbReference>
<dbReference type="InterPro" id="IPR050996">
    <property type="entry name" value="Docking_Protein_DOK"/>
</dbReference>
<dbReference type="Pfam" id="PF02174">
    <property type="entry name" value="IRS"/>
    <property type="match status" value="1"/>
</dbReference>
<dbReference type="SMART" id="SM01244">
    <property type="entry name" value="IRS"/>
    <property type="match status" value="1"/>
</dbReference>
<dbReference type="PANTHER" id="PTHR21258:SF58">
    <property type="entry name" value="DOCKING PROTEIN 3-LIKE"/>
    <property type="match status" value="1"/>
</dbReference>
<evidence type="ECO:0000313" key="4">
    <source>
        <dbReference type="EMBL" id="SBP49616.1"/>
    </source>
</evidence>
<organism evidence="4">
    <name type="scientific">Nothobranchius furzeri</name>
    <name type="common">Turquoise killifish</name>
    <dbReference type="NCBI Taxonomy" id="105023"/>
    <lineage>
        <taxon>Eukaryota</taxon>
        <taxon>Metazoa</taxon>
        <taxon>Chordata</taxon>
        <taxon>Craniata</taxon>
        <taxon>Vertebrata</taxon>
        <taxon>Euteleostomi</taxon>
        <taxon>Actinopterygii</taxon>
        <taxon>Neopterygii</taxon>
        <taxon>Teleostei</taxon>
        <taxon>Neoteleostei</taxon>
        <taxon>Acanthomorphata</taxon>
        <taxon>Ovalentaria</taxon>
        <taxon>Atherinomorphae</taxon>
        <taxon>Cyprinodontiformes</taxon>
        <taxon>Nothobranchiidae</taxon>
        <taxon>Nothobranchius</taxon>
    </lineage>
</organism>
<name>A0A1A8A527_NOTFU</name>
<reference evidence="3" key="3">
    <citation type="submission" date="2020-03" db="EMBL/GenBank/DDBJ databases">
        <title>Intra-Species Differences in Population Size shape Life History and Genome Evolution.</title>
        <authorList>
            <person name="Willemsen D."/>
            <person name="Cui R."/>
            <person name="Valenzano D.R."/>
        </authorList>
    </citation>
    <scope>NUCLEOTIDE SEQUENCE</scope>
    <source>
        <strain evidence="3">GRZ</strain>
        <tissue evidence="3">Whole</tissue>
    </source>
</reference>
<proteinExistence type="predicted"/>
<dbReference type="GO" id="GO:0007265">
    <property type="term" value="P:Ras protein signal transduction"/>
    <property type="evidence" value="ECO:0007669"/>
    <property type="project" value="TreeGrafter"/>
</dbReference>
<dbReference type="PANTHER" id="PTHR21258">
    <property type="entry name" value="DOCKING PROTEIN RELATED"/>
    <property type="match status" value="1"/>
</dbReference>
<dbReference type="SUPFAM" id="SSF50729">
    <property type="entry name" value="PH domain-like"/>
    <property type="match status" value="2"/>
</dbReference>
<evidence type="ECO:0000313" key="3">
    <source>
        <dbReference type="EMBL" id="KAF7227953.1"/>
    </source>
</evidence>
<dbReference type="SMART" id="SM00233">
    <property type="entry name" value="PH"/>
    <property type="match status" value="1"/>
</dbReference>
<dbReference type="GeneID" id="107393064"/>
<dbReference type="AlphaFoldDB" id="A0A1A8A527"/>
<gene>
    <name evidence="4" type="primary">CABZ01072950.1</name>
    <name evidence="3" type="synonym">dok3</name>
    <name evidence="3" type="ORF">G4P62_000155</name>
</gene>